<dbReference type="Pfam" id="PF00213">
    <property type="entry name" value="OSCP"/>
    <property type="match status" value="1"/>
</dbReference>
<keyword evidence="4 7" id="KW-0406">Ion transport</keyword>
<evidence type="ECO:0000256" key="1">
    <source>
        <dbReference type="ARBA" id="ARBA00004370"/>
    </source>
</evidence>
<comment type="function">
    <text evidence="7">This protein is part of the stalk that links CF(0) to CF(1). It either transmits conformational changes from CF(0) to CF(1) or is implicated in proton conduction.</text>
</comment>
<dbReference type="NCBIfam" id="TIGR01145">
    <property type="entry name" value="ATP_synt_delta"/>
    <property type="match status" value="1"/>
</dbReference>
<dbReference type="Gene3D" id="1.10.520.20">
    <property type="entry name" value="N-terminal domain of the delta subunit of the F1F0-ATP synthase"/>
    <property type="match status" value="1"/>
</dbReference>
<keyword evidence="5 7" id="KW-0472">Membrane</keyword>
<reference evidence="8 9" key="1">
    <citation type="journal article" date="2015" name="Nature">
        <title>rRNA introns, odd ribosomes, and small enigmatic genomes across a large radiation of phyla.</title>
        <authorList>
            <person name="Brown C.T."/>
            <person name="Hug L.A."/>
            <person name="Thomas B.C."/>
            <person name="Sharon I."/>
            <person name="Castelle C.J."/>
            <person name="Singh A."/>
            <person name="Wilkins M.J."/>
            <person name="Williams K.H."/>
            <person name="Banfield J.F."/>
        </authorList>
    </citation>
    <scope>NUCLEOTIDE SEQUENCE [LARGE SCALE GENOMIC DNA]</scope>
</reference>
<dbReference type="GO" id="GO:0045259">
    <property type="term" value="C:proton-transporting ATP synthase complex"/>
    <property type="evidence" value="ECO:0007669"/>
    <property type="project" value="UniProtKB-KW"/>
</dbReference>
<dbReference type="PRINTS" id="PR00125">
    <property type="entry name" value="ATPASEDELTA"/>
</dbReference>
<evidence type="ECO:0000256" key="4">
    <source>
        <dbReference type="ARBA" id="ARBA00023065"/>
    </source>
</evidence>
<evidence type="ECO:0000256" key="7">
    <source>
        <dbReference type="HAMAP-Rule" id="MF_01416"/>
    </source>
</evidence>
<protein>
    <recommendedName>
        <fullName evidence="7">ATP synthase subunit delta</fullName>
    </recommendedName>
    <alternativeName>
        <fullName evidence="7">ATP synthase F(1) sector subunit delta</fullName>
    </alternativeName>
    <alternativeName>
        <fullName evidence="7">F-type ATPase subunit delta</fullName>
        <shortName evidence="7">F-ATPase subunit delta</shortName>
    </alternativeName>
</protein>
<dbReference type="EMBL" id="CP011213">
    <property type="protein sequence ID" value="AKM82281.1"/>
    <property type="molecule type" value="Genomic_DNA"/>
</dbReference>
<comment type="subcellular location">
    <subcellularLocation>
        <location evidence="7">Cell membrane</location>
        <topology evidence="7">Peripheral membrane protein</topology>
    </subcellularLocation>
    <subcellularLocation>
        <location evidence="1">Membrane</location>
    </subcellularLocation>
</comment>
<comment type="similarity">
    <text evidence="7">Belongs to the ATPase delta chain family.</text>
</comment>
<evidence type="ECO:0000256" key="2">
    <source>
        <dbReference type="ARBA" id="ARBA00022448"/>
    </source>
</evidence>
<evidence type="ECO:0000256" key="6">
    <source>
        <dbReference type="ARBA" id="ARBA00023310"/>
    </source>
</evidence>
<sequence length="165" mass="18699">MSYTPKQLADSYTEKSKDGLIELMMLEKVFALNSFKKMMFNPKLSIDKKKTIVNELFSENFNKNTLNFLIFLTEENGLKNFSKIVNEFKKILRDEKTALSGLVTSSSALSNEEIENLENDLEIKMSVPVVLESRVSPELLGGVIVEIDGLSYDNSFQSKLKKLVS</sequence>
<dbReference type="InterPro" id="IPR000711">
    <property type="entry name" value="ATPase_OSCP/dsu"/>
</dbReference>
<keyword evidence="7" id="KW-1003">Cell membrane</keyword>
<keyword evidence="6 7" id="KW-0066">ATP synthesis</keyword>
<dbReference type="HAMAP" id="MF_01416">
    <property type="entry name" value="ATP_synth_delta_bact"/>
    <property type="match status" value="1"/>
</dbReference>
<evidence type="ECO:0000256" key="5">
    <source>
        <dbReference type="ARBA" id="ARBA00023136"/>
    </source>
</evidence>
<dbReference type="InterPro" id="IPR026015">
    <property type="entry name" value="ATP_synth_OSCP/delta_N_sf"/>
</dbReference>
<dbReference type="Proteomes" id="UP000035648">
    <property type="component" value="Chromosome"/>
</dbReference>
<dbReference type="STRING" id="1618337.UT28_C0001G0476"/>
<organism evidence="8 9">
    <name type="scientific">Berkelbacteria bacterium GW2011_GWE1_39_12</name>
    <dbReference type="NCBI Taxonomy" id="1618337"/>
    <lineage>
        <taxon>Bacteria</taxon>
        <taxon>Candidatus Berkelbacteria</taxon>
    </lineage>
</organism>
<evidence type="ECO:0000256" key="3">
    <source>
        <dbReference type="ARBA" id="ARBA00022781"/>
    </source>
</evidence>
<dbReference type="GO" id="GO:0046933">
    <property type="term" value="F:proton-transporting ATP synthase activity, rotational mechanism"/>
    <property type="evidence" value="ECO:0007669"/>
    <property type="project" value="UniProtKB-UniRule"/>
</dbReference>
<proteinExistence type="inferred from homology"/>
<accession>A0A0G4B2W7</accession>
<keyword evidence="3 7" id="KW-0375">Hydrogen ion transport</keyword>
<gene>
    <name evidence="7" type="primary">atpH</name>
    <name evidence="8" type="ORF">UT28_C0001G0476</name>
</gene>
<keyword evidence="7" id="KW-0139">CF(1)</keyword>
<dbReference type="KEGG" id="bbgw:UT28_C0001G0476"/>
<evidence type="ECO:0000313" key="8">
    <source>
        <dbReference type="EMBL" id="AKM82281.1"/>
    </source>
</evidence>
<name>A0A0G4B2W7_9BACT</name>
<dbReference type="PANTHER" id="PTHR11910">
    <property type="entry name" value="ATP SYNTHASE DELTA CHAIN"/>
    <property type="match status" value="1"/>
</dbReference>
<evidence type="ECO:0000313" key="9">
    <source>
        <dbReference type="Proteomes" id="UP000035648"/>
    </source>
</evidence>
<keyword evidence="2 7" id="KW-0813">Transport</keyword>
<comment type="function">
    <text evidence="7">F(1)F(0) ATP synthase produces ATP from ADP in the presence of a proton or sodium gradient. F-type ATPases consist of two structural domains, F(1) containing the extramembraneous catalytic core and F(0) containing the membrane proton channel, linked together by a central stalk and a peripheral stalk. During catalysis, ATP synthesis in the catalytic domain of F(1) is coupled via a rotary mechanism of the central stalk subunits to proton translocation.</text>
</comment>
<dbReference type="GO" id="GO:0005886">
    <property type="term" value="C:plasma membrane"/>
    <property type="evidence" value="ECO:0007669"/>
    <property type="project" value="UniProtKB-SubCell"/>
</dbReference>
<dbReference type="SUPFAM" id="SSF47928">
    <property type="entry name" value="N-terminal domain of the delta subunit of the F1F0-ATP synthase"/>
    <property type="match status" value="1"/>
</dbReference>
<dbReference type="AlphaFoldDB" id="A0A0G4B2W7"/>